<dbReference type="EMBL" id="HBNS01056742">
    <property type="protein sequence ID" value="CAE4660424.1"/>
    <property type="molecule type" value="Transcribed_RNA"/>
</dbReference>
<dbReference type="Gene3D" id="3.40.50.150">
    <property type="entry name" value="Vaccinia Virus protein VP39"/>
    <property type="match status" value="1"/>
</dbReference>
<comment type="similarity">
    <text evidence="2">Belongs to the methyltransferase superfamily. LCMT family.</text>
</comment>
<comment type="catalytic activity">
    <reaction evidence="1">
        <text>[phosphatase 2A protein]-C-terminal L-leucine + S-adenosyl-L-methionine = [phosphatase 2A protein]-C-terminal L-leucine methyl ester + S-adenosyl-L-homocysteine</text>
        <dbReference type="Rhea" id="RHEA:48544"/>
        <dbReference type="Rhea" id="RHEA-COMP:12134"/>
        <dbReference type="Rhea" id="RHEA-COMP:12135"/>
        <dbReference type="ChEBI" id="CHEBI:57856"/>
        <dbReference type="ChEBI" id="CHEBI:59789"/>
        <dbReference type="ChEBI" id="CHEBI:90516"/>
        <dbReference type="ChEBI" id="CHEBI:90517"/>
        <dbReference type="EC" id="2.1.1.233"/>
    </reaction>
</comment>
<dbReference type="InterPro" id="IPR016651">
    <property type="entry name" value="LCMT1"/>
</dbReference>
<dbReference type="AlphaFoldDB" id="A0A7S4SYW0"/>
<dbReference type="Pfam" id="PF04072">
    <property type="entry name" value="LCM"/>
    <property type="match status" value="1"/>
</dbReference>
<dbReference type="InterPro" id="IPR007213">
    <property type="entry name" value="Ppm1/Ppm2/Tcmp"/>
</dbReference>
<keyword evidence="5" id="KW-0808">Transferase</keyword>
<dbReference type="PANTHER" id="PTHR13600">
    <property type="entry name" value="LEUCINE CARBOXYL METHYLTRANSFERASE"/>
    <property type="match status" value="1"/>
</dbReference>
<organism evidence="9">
    <name type="scientific">Ditylum brightwellii</name>
    <dbReference type="NCBI Taxonomy" id="49249"/>
    <lineage>
        <taxon>Eukaryota</taxon>
        <taxon>Sar</taxon>
        <taxon>Stramenopiles</taxon>
        <taxon>Ochrophyta</taxon>
        <taxon>Bacillariophyta</taxon>
        <taxon>Mediophyceae</taxon>
        <taxon>Lithodesmiophycidae</taxon>
        <taxon>Lithodesmiales</taxon>
        <taxon>Lithodesmiaceae</taxon>
        <taxon>Ditylum</taxon>
    </lineage>
</organism>
<feature type="region of interest" description="Disordered" evidence="8">
    <location>
        <begin position="114"/>
        <end position="136"/>
    </location>
</feature>
<evidence type="ECO:0000256" key="6">
    <source>
        <dbReference type="ARBA" id="ARBA00022691"/>
    </source>
</evidence>
<evidence type="ECO:0000313" key="9">
    <source>
        <dbReference type="EMBL" id="CAE4660424.1"/>
    </source>
</evidence>
<accession>A0A7S4SYW0</accession>
<dbReference type="PANTHER" id="PTHR13600:SF21">
    <property type="entry name" value="LEUCINE CARBOXYL METHYLTRANSFERASE 1"/>
    <property type="match status" value="1"/>
</dbReference>
<dbReference type="InterPro" id="IPR029063">
    <property type="entry name" value="SAM-dependent_MTases_sf"/>
</dbReference>
<evidence type="ECO:0000256" key="7">
    <source>
        <dbReference type="ARBA" id="ARBA00032526"/>
    </source>
</evidence>
<protein>
    <recommendedName>
        <fullName evidence="3">[phosphatase 2A protein]-leucine-carboxy methyltransferase</fullName>
        <ecNumber evidence="3">2.1.1.233</ecNumber>
    </recommendedName>
    <alternativeName>
        <fullName evidence="7">[Phosphatase 2A protein]-leucine-carboxy methyltransferase 1</fullName>
    </alternativeName>
</protein>
<sequence>MHVYVVLIEQYHNFYLCHHHHYKKQKKQVVILGAGRDTSFLRHVLLPHEEKCNNNNMNVQWYDIDHPSVMQTKKILMDSSSLVHVTELPSSCETTKDSSSWSLNVSLSSSAATSSEEKSLQTDTSKQNNNNASSLTSSSSAAYHLVGYDLRSSSTALFDTLIADFQFDINVPTLFVLECVQMYLPDSASRSLLAAIPKTCKSTTFVALYDPILLSDPFGRVMERNLTNAGVISSSSSSSDSSLFTNRTLSSQMEKIKTAGFDIVIGCDMMNAYETIVTKEQRQCANRCEMLDEIEEWMLIMRHYCFVVGELLSSKGRTDGCNHGDDETATTTHNTNTDGRENEENNVSCLEKLCTVGNNSPLGFVEGKCSVLYQES</sequence>
<dbReference type="GO" id="GO:0018423">
    <property type="term" value="F:protein C-terminal leucine carboxyl O-methyltransferase activity"/>
    <property type="evidence" value="ECO:0007669"/>
    <property type="project" value="UniProtKB-EC"/>
</dbReference>
<evidence type="ECO:0000256" key="1">
    <source>
        <dbReference type="ARBA" id="ARBA00000724"/>
    </source>
</evidence>
<dbReference type="SUPFAM" id="SSF53335">
    <property type="entry name" value="S-adenosyl-L-methionine-dependent methyltransferases"/>
    <property type="match status" value="1"/>
</dbReference>
<reference evidence="9" key="1">
    <citation type="submission" date="2021-01" db="EMBL/GenBank/DDBJ databases">
        <authorList>
            <person name="Corre E."/>
            <person name="Pelletier E."/>
            <person name="Niang G."/>
            <person name="Scheremetjew M."/>
            <person name="Finn R."/>
            <person name="Kale V."/>
            <person name="Holt S."/>
            <person name="Cochrane G."/>
            <person name="Meng A."/>
            <person name="Brown T."/>
            <person name="Cohen L."/>
        </authorList>
    </citation>
    <scope>NUCLEOTIDE SEQUENCE</scope>
    <source>
        <strain evidence="9">GSO104</strain>
    </source>
</reference>
<keyword evidence="6" id="KW-0949">S-adenosyl-L-methionine</keyword>
<evidence type="ECO:0000256" key="5">
    <source>
        <dbReference type="ARBA" id="ARBA00022679"/>
    </source>
</evidence>
<dbReference type="GO" id="GO:0032259">
    <property type="term" value="P:methylation"/>
    <property type="evidence" value="ECO:0007669"/>
    <property type="project" value="UniProtKB-KW"/>
</dbReference>
<evidence type="ECO:0000256" key="8">
    <source>
        <dbReference type="SAM" id="MobiDB-lite"/>
    </source>
</evidence>
<evidence type="ECO:0000256" key="4">
    <source>
        <dbReference type="ARBA" id="ARBA00022603"/>
    </source>
</evidence>
<evidence type="ECO:0000256" key="2">
    <source>
        <dbReference type="ARBA" id="ARBA00010703"/>
    </source>
</evidence>
<evidence type="ECO:0000256" key="3">
    <source>
        <dbReference type="ARBA" id="ARBA00012834"/>
    </source>
</evidence>
<gene>
    <name evidence="9" type="ORF">DBRI00130_LOCUS40833</name>
</gene>
<name>A0A7S4SYW0_9STRA</name>
<proteinExistence type="inferred from homology"/>
<keyword evidence="4" id="KW-0489">Methyltransferase</keyword>
<feature type="region of interest" description="Disordered" evidence="8">
    <location>
        <begin position="322"/>
        <end position="342"/>
    </location>
</feature>
<dbReference type="EC" id="2.1.1.233" evidence="3"/>